<sequence>MTDTSATNPEWIPVWYGYDREFLVRFTDADNRRHDWHVRSDNFDGTGRRRHMAWHAWPDIPDPERWDKPVFLHRRLADAKDEFALVVMQGWRRGFGYTESVTGSPIYGRDSARRERRFLVAELHGRGICPRCGKLVHVRTDGMLNAHNRPRSLDRCDGTHGPAVAELKTLAQMAEAGL</sequence>
<dbReference type="HOGENOM" id="CLU_1507989_0_0_11"/>
<dbReference type="InParanoid" id="C7Q2T5"/>
<keyword evidence="2" id="KW-1185">Reference proteome</keyword>
<accession>C7Q2T5</accession>
<gene>
    <name evidence="1" type="ordered locus">Caci_2918</name>
</gene>
<evidence type="ECO:0000313" key="2">
    <source>
        <dbReference type="Proteomes" id="UP000000851"/>
    </source>
</evidence>
<reference evidence="1 2" key="1">
    <citation type="journal article" date="2009" name="Stand. Genomic Sci.">
        <title>Complete genome sequence of Catenulispora acidiphila type strain (ID 139908).</title>
        <authorList>
            <person name="Copeland A."/>
            <person name="Lapidus A."/>
            <person name="Glavina Del Rio T."/>
            <person name="Nolan M."/>
            <person name="Lucas S."/>
            <person name="Chen F."/>
            <person name="Tice H."/>
            <person name="Cheng J.F."/>
            <person name="Bruce D."/>
            <person name="Goodwin L."/>
            <person name="Pitluck S."/>
            <person name="Mikhailova N."/>
            <person name="Pati A."/>
            <person name="Ivanova N."/>
            <person name="Mavromatis K."/>
            <person name="Chen A."/>
            <person name="Palaniappan K."/>
            <person name="Chain P."/>
            <person name="Land M."/>
            <person name="Hauser L."/>
            <person name="Chang Y.J."/>
            <person name="Jeffries C.D."/>
            <person name="Chertkov O."/>
            <person name="Brettin T."/>
            <person name="Detter J.C."/>
            <person name="Han C."/>
            <person name="Ali Z."/>
            <person name="Tindall B.J."/>
            <person name="Goker M."/>
            <person name="Bristow J."/>
            <person name="Eisen J.A."/>
            <person name="Markowitz V."/>
            <person name="Hugenholtz P."/>
            <person name="Kyrpides N.C."/>
            <person name="Klenk H.P."/>
        </authorList>
    </citation>
    <scope>NUCLEOTIDE SEQUENCE [LARGE SCALE GENOMIC DNA]</scope>
    <source>
        <strain evidence="2">DSM 44928 / JCM 14897 / NBRC 102108 / NRRL B-24433 / ID139908</strain>
    </source>
</reference>
<protein>
    <submittedName>
        <fullName evidence="1">Uncharacterized protein</fullName>
    </submittedName>
</protein>
<name>C7Q2T5_CATAD</name>
<dbReference type="KEGG" id="cai:Caci_2918"/>
<evidence type="ECO:0000313" key="1">
    <source>
        <dbReference type="EMBL" id="ACU71827.1"/>
    </source>
</evidence>
<organism evidence="1 2">
    <name type="scientific">Catenulispora acidiphila (strain DSM 44928 / JCM 14897 / NBRC 102108 / NRRL B-24433 / ID139908)</name>
    <dbReference type="NCBI Taxonomy" id="479433"/>
    <lineage>
        <taxon>Bacteria</taxon>
        <taxon>Bacillati</taxon>
        <taxon>Actinomycetota</taxon>
        <taxon>Actinomycetes</taxon>
        <taxon>Catenulisporales</taxon>
        <taxon>Catenulisporaceae</taxon>
        <taxon>Catenulispora</taxon>
    </lineage>
</organism>
<dbReference type="STRING" id="479433.Caci_2918"/>
<dbReference type="RefSeq" id="WP_012787120.1">
    <property type="nucleotide sequence ID" value="NC_013131.1"/>
</dbReference>
<dbReference type="AlphaFoldDB" id="C7Q2T5"/>
<dbReference type="EMBL" id="CP001700">
    <property type="protein sequence ID" value="ACU71827.1"/>
    <property type="molecule type" value="Genomic_DNA"/>
</dbReference>
<dbReference type="Proteomes" id="UP000000851">
    <property type="component" value="Chromosome"/>
</dbReference>
<proteinExistence type="predicted"/>